<keyword evidence="1" id="KW-0472">Membrane</keyword>
<accession>A0A3D8GRD2</accession>
<organism evidence="2 3">
    <name type="scientific">Neobacillus piezotolerans</name>
    <dbReference type="NCBI Taxonomy" id="2259171"/>
    <lineage>
        <taxon>Bacteria</taxon>
        <taxon>Bacillati</taxon>
        <taxon>Bacillota</taxon>
        <taxon>Bacilli</taxon>
        <taxon>Bacillales</taxon>
        <taxon>Bacillaceae</taxon>
        <taxon>Neobacillus</taxon>
    </lineage>
</organism>
<dbReference type="OrthoDB" id="2573077at2"/>
<feature type="transmembrane region" description="Helical" evidence="1">
    <location>
        <begin position="154"/>
        <end position="171"/>
    </location>
</feature>
<sequence length="287" mass="30295">MEHDTRLKNIKIGLSGNGVVPISLDAGLVTGSHPLSQWMADKFNHNFDEYDKAIDSVYNQTHVGGSHYHHLLDGQHDILGAFRAAGQVKADDSFVREILEAGEHLFRDTMSVSGINPFFSLTGEQFDKLAEIAQSFGISKPFLADALTVNGPELLGGIMAILSSVILGKKLDPSRISKLSGAYICSSLASGNPFLFPIAAGGLVYSIIKAEDKKAALIQGGKGAIVSGGALLVGGIVGGPVWIGCIASVAAAVALNYAIDDPKKTFERMHAIIKPAASTLRRVSLSL</sequence>
<proteinExistence type="predicted"/>
<reference evidence="2 3" key="1">
    <citation type="submission" date="2018-07" db="EMBL/GenBank/DDBJ databases">
        <title>Bacillus sp. YLB-04 draft genome sequence.</title>
        <authorList>
            <person name="Yu L."/>
            <person name="Tang X."/>
        </authorList>
    </citation>
    <scope>NUCLEOTIDE SEQUENCE [LARGE SCALE GENOMIC DNA]</scope>
    <source>
        <strain evidence="2 3">YLB-04</strain>
    </source>
</reference>
<evidence type="ECO:0000313" key="3">
    <source>
        <dbReference type="Proteomes" id="UP000257144"/>
    </source>
</evidence>
<dbReference type="RefSeq" id="WP_115451871.1">
    <property type="nucleotide sequence ID" value="NZ_QNQT01000003.1"/>
</dbReference>
<dbReference type="AlphaFoldDB" id="A0A3D8GRD2"/>
<keyword evidence="1" id="KW-0812">Transmembrane</keyword>
<keyword evidence="1" id="KW-1133">Transmembrane helix</keyword>
<feature type="transmembrane region" description="Helical" evidence="1">
    <location>
        <begin position="228"/>
        <end position="259"/>
    </location>
</feature>
<protein>
    <submittedName>
        <fullName evidence="2">Uncharacterized protein</fullName>
    </submittedName>
</protein>
<gene>
    <name evidence="2" type="ORF">DRW41_10165</name>
</gene>
<evidence type="ECO:0000256" key="1">
    <source>
        <dbReference type="SAM" id="Phobius"/>
    </source>
</evidence>
<comment type="caution">
    <text evidence="2">The sequence shown here is derived from an EMBL/GenBank/DDBJ whole genome shotgun (WGS) entry which is preliminary data.</text>
</comment>
<keyword evidence="3" id="KW-1185">Reference proteome</keyword>
<dbReference type="EMBL" id="QNQT01000003">
    <property type="protein sequence ID" value="RDU37043.1"/>
    <property type="molecule type" value="Genomic_DNA"/>
</dbReference>
<name>A0A3D8GRD2_9BACI</name>
<evidence type="ECO:0000313" key="2">
    <source>
        <dbReference type="EMBL" id="RDU37043.1"/>
    </source>
</evidence>
<dbReference type="Proteomes" id="UP000257144">
    <property type="component" value="Unassembled WGS sequence"/>
</dbReference>
<feature type="transmembrane region" description="Helical" evidence="1">
    <location>
        <begin position="183"/>
        <end position="208"/>
    </location>
</feature>